<dbReference type="InterPro" id="IPR028250">
    <property type="entry name" value="DsbDN"/>
</dbReference>
<feature type="transmembrane region" description="Helical" evidence="6">
    <location>
        <begin position="405"/>
        <end position="422"/>
    </location>
</feature>
<evidence type="ECO:0000313" key="10">
    <source>
        <dbReference type="EMBL" id="MFC0264184.1"/>
    </source>
</evidence>
<keyword evidence="2 6" id="KW-0812">Transmembrane</keyword>
<feature type="transmembrane region" description="Helical" evidence="6">
    <location>
        <begin position="293"/>
        <end position="318"/>
    </location>
</feature>
<sequence length="688" mass="76924">MSKYIKISVVLFLLLFFGGSSFAQIIAPPKWSIQLSEKDPKVGDEVKIIFKAQVPKDWYIYSNDFDPDLGPMLTELELKQSEGFTLVGGLKAINPRKKYDEIWEGEVTYFVGTGTFEQSIKITGENIKAVGFVGYQMCTDVTGQCIPFEEDFTLTAKASPSAAGAAVQPEAQEETVVEDQTEEAAETVEQIVMEEGEQERSFINLEEDEEQGGLLAFMVIAFLAGLAALLTPCVFPMIPMTVTFFTGRSKSRISGIRNAFIYGFSIIAIYTIAGTAVAAIQGPEFANWLSTHWIPNVFFFLIFIFFAFAFLGMFELTLPSGLVNKMDAKADKGGMTGIFFMAFTLVLVSFSCTGPIVGSILISSAGGALLKPILGMFAFSLAFAIPFTLFAIFPEWLNSLPKSGGWLNSVKVVLGFLELALAFKFLSVADQVYHWGLLDRDIYIAIWVVIFTLLGFYLLGKIRLPHDSPMQHIGVPRLMLAITTFVFVVYLIPGLWGAPLKSLSGYLPPMATHDFNIFENRYSAASPDNQLDDVPKYADFLHFPHGIQGYFDYDQALAAAKRTGKPLFIDFTGHGCVNCREMEARVWSDSQVLQRLKEDFVMVALYIDERHELPESEWYTSEYDGKVKSTIGKQNADFQITRFNNNAQPYYVILDHNEELLVRPKAYDTNIQNFVNFLEEAKAEFGRR</sequence>
<evidence type="ECO:0000256" key="2">
    <source>
        <dbReference type="ARBA" id="ARBA00022692"/>
    </source>
</evidence>
<feature type="transmembrane region" description="Helical" evidence="6">
    <location>
        <begin position="338"/>
        <end position="361"/>
    </location>
</feature>
<evidence type="ECO:0000256" key="6">
    <source>
        <dbReference type="SAM" id="Phobius"/>
    </source>
</evidence>
<comment type="caution">
    <text evidence="10">The sequence shown here is derived from an EMBL/GenBank/DDBJ whole genome shotgun (WGS) entry which is preliminary data.</text>
</comment>
<organism evidence="10 11">
    <name type="scientific">Fontibacter flavus</name>
    <dbReference type="NCBI Taxonomy" id="654838"/>
    <lineage>
        <taxon>Bacteria</taxon>
        <taxon>Pseudomonadati</taxon>
        <taxon>Bacteroidota</taxon>
        <taxon>Cytophagia</taxon>
        <taxon>Cytophagales</taxon>
        <taxon>Cyclobacteriaceae</taxon>
        <taxon>Fontibacter</taxon>
    </lineage>
</organism>
<evidence type="ECO:0000259" key="9">
    <source>
        <dbReference type="Pfam" id="PF11412"/>
    </source>
</evidence>
<gene>
    <name evidence="10" type="ORF">ACFFIP_15935</name>
</gene>
<feature type="transmembrane region" description="Helical" evidence="6">
    <location>
        <begin position="479"/>
        <end position="498"/>
    </location>
</feature>
<evidence type="ECO:0000313" key="11">
    <source>
        <dbReference type="Proteomes" id="UP001589797"/>
    </source>
</evidence>
<evidence type="ECO:0000256" key="3">
    <source>
        <dbReference type="ARBA" id="ARBA00022748"/>
    </source>
</evidence>
<dbReference type="InterPro" id="IPR036249">
    <property type="entry name" value="Thioredoxin-like_sf"/>
</dbReference>
<dbReference type="EMBL" id="JBHLWI010000044">
    <property type="protein sequence ID" value="MFC0264184.1"/>
    <property type="molecule type" value="Genomic_DNA"/>
</dbReference>
<feature type="signal peptide" evidence="7">
    <location>
        <begin position="1"/>
        <end position="23"/>
    </location>
</feature>
<dbReference type="SUPFAM" id="SSF52833">
    <property type="entry name" value="Thioredoxin-like"/>
    <property type="match status" value="1"/>
</dbReference>
<keyword evidence="5 6" id="KW-0472">Membrane</keyword>
<dbReference type="PANTHER" id="PTHR32234">
    <property type="entry name" value="THIOL:DISULFIDE INTERCHANGE PROTEIN DSBD"/>
    <property type="match status" value="1"/>
</dbReference>
<proteinExistence type="predicted"/>
<evidence type="ECO:0000256" key="7">
    <source>
        <dbReference type="SAM" id="SignalP"/>
    </source>
</evidence>
<evidence type="ECO:0000256" key="5">
    <source>
        <dbReference type="ARBA" id="ARBA00023136"/>
    </source>
</evidence>
<dbReference type="Pfam" id="PF02683">
    <property type="entry name" value="DsbD_TM"/>
    <property type="match status" value="1"/>
</dbReference>
<comment type="subcellular location">
    <subcellularLocation>
        <location evidence="1">Membrane</location>
        <topology evidence="1">Multi-pass membrane protein</topology>
    </subcellularLocation>
</comment>
<dbReference type="InterPro" id="IPR003834">
    <property type="entry name" value="Cyt_c_assmbl_TM_dom"/>
</dbReference>
<dbReference type="RefSeq" id="WP_382388699.1">
    <property type="nucleotide sequence ID" value="NZ_JBHLWI010000044.1"/>
</dbReference>
<accession>A0ABV6FWC4</accession>
<dbReference type="Proteomes" id="UP001589797">
    <property type="component" value="Unassembled WGS sequence"/>
</dbReference>
<name>A0ABV6FWC4_9BACT</name>
<feature type="transmembrane region" description="Helical" evidence="6">
    <location>
        <begin position="373"/>
        <end position="393"/>
    </location>
</feature>
<dbReference type="Pfam" id="PF11412">
    <property type="entry name" value="DsbD_N"/>
    <property type="match status" value="1"/>
</dbReference>
<feature type="transmembrane region" description="Helical" evidence="6">
    <location>
        <begin position="259"/>
        <end position="281"/>
    </location>
</feature>
<keyword evidence="7" id="KW-0732">Signal</keyword>
<evidence type="ECO:0000256" key="4">
    <source>
        <dbReference type="ARBA" id="ARBA00022989"/>
    </source>
</evidence>
<keyword evidence="11" id="KW-1185">Reference proteome</keyword>
<feature type="chain" id="PRO_5045179661" evidence="7">
    <location>
        <begin position="24"/>
        <end position="688"/>
    </location>
</feature>
<feature type="transmembrane region" description="Helical" evidence="6">
    <location>
        <begin position="214"/>
        <end position="238"/>
    </location>
</feature>
<dbReference type="Pfam" id="PF13899">
    <property type="entry name" value="Thioredoxin_7"/>
    <property type="match status" value="1"/>
</dbReference>
<dbReference type="PANTHER" id="PTHR32234:SF0">
    <property type="entry name" value="THIOL:DISULFIDE INTERCHANGE PROTEIN DSBD"/>
    <property type="match status" value="1"/>
</dbReference>
<evidence type="ECO:0000256" key="1">
    <source>
        <dbReference type="ARBA" id="ARBA00004141"/>
    </source>
</evidence>
<keyword evidence="4 6" id="KW-1133">Transmembrane helix</keyword>
<feature type="domain" description="Cytochrome C biogenesis protein transmembrane" evidence="8">
    <location>
        <begin position="217"/>
        <end position="426"/>
    </location>
</feature>
<evidence type="ECO:0000259" key="8">
    <source>
        <dbReference type="Pfam" id="PF02683"/>
    </source>
</evidence>
<feature type="domain" description="Thiol:disulfide interchange protein DsbD N-terminal" evidence="9">
    <location>
        <begin position="43"/>
        <end position="155"/>
    </location>
</feature>
<keyword evidence="3" id="KW-0201">Cytochrome c-type biogenesis</keyword>
<protein>
    <submittedName>
        <fullName evidence="10">Cytochrome c biogenesis protein CcdA</fullName>
    </submittedName>
</protein>
<feature type="transmembrane region" description="Helical" evidence="6">
    <location>
        <begin position="442"/>
        <end position="459"/>
    </location>
</feature>
<reference evidence="10 11" key="1">
    <citation type="submission" date="2024-09" db="EMBL/GenBank/DDBJ databases">
        <authorList>
            <person name="Sun Q."/>
            <person name="Mori K."/>
        </authorList>
    </citation>
    <scope>NUCLEOTIDE SEQUENCE [LARGE SCALE GENOMIC DNA]</scope>
    <source>
        <strain evidence="10 11">CCM 7650</strain>
    </source>
</reference>
<dbReference type="Gene3D" id="3.40.30.10">
    <property type="entry name" value="Glutaredoxin"/>
    <property type="match status" value="1"/>
</dbReference>